<dbReference type="PANTHER" id="PTHR33365">
    <property type="entry name" value="YALI0B05434P"/>
    <property type="match status" value="1"/>
</dbReference>
<keyword evidence="3" id="KW-1133">Transmembrane helix</keyword>
<proteinExistence type="inferred from homology"/>
<comment type="pathway">
    <text evidence="1">Mycotoxin biosynthesis.</text>
</comment>
<dbReference type="PANTHER" id="PTHR33365:SF4">
    <property type="entry name" value="CYCLOCHLOROTINE BIOSYNTHESIS PROTEIN O"/>
    <property type="match status" value="1"/>
</dbReference>
<dbReference type="Pfam" id="PF11807">
    <property type="entry name" value="UstYa"/>
    <property type="match status" value="1"/>
</dbReference>
<dbReference type="Proteomes" id="UP000799424">
    <property type="component" value="Unassembled WGS sequence"/>
</dbReference>
<keyword evidence="5" id="KW-1185">Reference proteome</keyword>
<evidence type="ECO:0000256" key="1">
    <source>
        <dbReference type="ARBA" id="ARBA00004685"/>
    </source>
</evidence>
<name>A0A6A7ALL7_9PLEO</name>
<dbReference type="OrthoDB" id="3687641at2759"/>
<evidence type="ECO:0000313" key="5">
    <source>
        <dbReference type="Proteomes" id="UP000799424"/>
    </source>
</evidence>
<gene>
    <name evidence="4" type="ORF">CC86DRAFT_400598</name>
</gene>
<organism evidence="4 5">
    <name type="scientific">Ophiobolus disseminans</name>
    <dbReference type="NCBI Taxonomy" id="1469910"/>
    <lineage>
        <taxon>Eukaryota</taxon>
        <taxon>Fungi</taxon>
        <taxon>Dikarya</taxon>
        <taxon>Ascomycota</taxon>
        <taxon>Pezizomycotina</taxon>
        <taxon>Dothideomycetes</taxon>
        <taxon>Pleosporomycetidae</taxon>
        <taxon>Pleosporales</taxon>
        <taxon>Pleosporineae</taxon>
        <taxon>Phaeosphaeriaceae</taxon>
        <taxon>Ophiobolus</taxon>
    </lineage>
</organism>
<feature type="transmembrane region" description="Helical" evidence="3">
    <location>
        <begin position="39"/>
        <end position="64"/>
    </location>
</feature>
<comment type="similarity">
    <text evidence="2">Belongs to the ustYa family.</text>
</comment>
<dbReference type="InterPro" id="IPR021765">
    <property type="entry name" value="UstYa-like"/>
</dbReference>
<protein>
    <submittedName>
        <fullName evidence="4">Uncharacterized protein</fullName>
    </submittedName>
</protein>
<evidence type="ECO:0000313" key="4">
    <source>
        <dbReference type="EMBL" id="KAF2834033.1"/>
    </source>
</evidence>
<evidence type="ECO:0000256" key="3">
    <source>
        <dbReference type="SAM" id="Phobius"/>
    </source>
</evidence>
<evidence type="ECO:0000256" key="2">
    <source>
        <dbReference type="ARBA" id="ARBA00035112"/>
    </source>
</evidence>
<dbReference type="EMBL" id="MU006216">
    <property type="protein sequence ID" value="KAF2834033.1"/>
    <property type="molecule type" value="Genomic_DNA"/>
</dbReference>
<keyword evidence="3" id="KW-0812">Transmembrane</keyword>
<keyword evidence="3" id="KW-0472">Membrane</keyword>
<dbReference type="AlphaFoldDB" id="A0A6A7ALL7"/>
<sequence length="254" mass="29480">MRLKFWSNKSQPFHRLATADSEDDEETSEPEREIPRRDMWFWAALIMVMLALSIVNAAVGYFYGTRAAHRFDRKKQEEGGSSQYGLLEPAGNWSTHMIWNTTFSHLPKSHVQNAWERLYPLGQGHIEHPILCPDGTKTLAVYHQLHCLQAIDLYYSKQLHTNFNSSRERTFNAHIHHCFDYLRQAIICAADTNLEPFDSRFYGVQTAIPKKCRDIREVNKFAERYRSSQLATPDFAQTLDYIRGFEVDAYGGGR</sequence>
<dbReference type="GO" id="GO:0043386">
    <property type="term" value="P:mycotoxin biosynthetic process"/>
    <property type="evidence" value="ECO:0007669"/>
    <property type="project" value="InterPro"/>
</dbReference>
<accession>A0A6A7ALL7</accession>
<reference evidence="4" key="1">
    <citation type="journal article" date="2020" name="Stud. Mycol.">
        <title>101 Dothideomycetes genomes: a test case for predicting lifestyles and emergence of pathogens.</title>
        <authorList>
            <person name="Haridas S."/>
            <person name="Albert R."/>
            <person name="Binder M."/>
            <person name="Bloem J."/>
            <person name="Labutti K."/>
            <person name="Salamov A."/>
            <person name="Andreopoulos B."/>
            <person name="Baker S."/>
            <person name="Barry K."/>
            <person name="Bills G."/>
            <person name="Bluhm B."/>
            <person name="Cannon C."/>
            <person name="Castanera R."/>
            <person name="Culley D."/>
            <person name="Daum C."/>
            <person name="Ezra D."/>
            <person name="Gonzalez J."/>
            <person name="Henrissat B."/>
            <person name="Kuo A."/>
            <person name="Liang C."/>
            <person name="Lipzen A."/>
            <person name="Lutzoni F."/>
            <person name="Magnuson J."/>
            <person name="Mondo S."/>
            <person name="Nolan M."/>
            <person name="Ohm R."/>
            <person name="Pangilinan J."/>
            <person name="Park H.-J."/>
            <person name="Ramirez L."/>
            <person name="Alfaro M."/>
            <person name="Sun H."/>
            <person name="Tritt A."/>
            <person name="Yoshinaga Y."/>
            <person name="Zwiers L.-H."/>
            <person name="Turgeon B."/>
            <person name="Goodwin S."/>
            <person name="Spatafora J."/>
            <person name="Crous P."/>
            <person name="Grigoriev I."/>
        </authorList>
    </citation>
    <scope>NUCLEOTIDE SEQUENCE</scope>
    <source>
        <strain evidence="4">CBS 113818</strain>
    </source>
</reference>